<evidence type="ECO:0000256" key="10">
    <source>
        <dbReference type="ARBA" id="ARBA00022984"/>
    </source>
</evidence>
<evidence type="ECO:0000256" key="6">
    <source>
        <dbReference type="ARBA" id="ARBA00022670"/>
    </source>
</evidence>
<protein>
    <recommendedName>
        <fullName evidence="4">serine-type D-Ala-D-Ala carboxypeptidase</fullName>
        <ecNumber evidence="4">3.4.16.4</ecNumber>
    </recommendedName>
</protein>
<feature type="chain" id="PRO_5021032806" description="serine-type D-Ala-D-Ala carboxypeptidase" evidence="16">
    <location>
        <begin position="22"/>
        <end position="382"/>
    </location>
</feature>
<evidence type="ECO:0000313" key="19">
    <source>
        <dbReference type="Proteomes" id="UP000305451"/>
    </source>
</evidence>
<dbReference type="GO" id="GO:0008360">
    <property type="term" value="P:regulation of cell shape"/>
    <property type="evidence" value="ECO:0007669"/>
    <property type="project" value="UniProtKB-KW"/>
</dbReference>
<evidence type="ECO:0000256" key="9">
    <source>
        <dbReference type="ARBA" id="ARBA00022960"/>
    </source>
</evidence>
<evidence type="ECO:0000256" key="15">
    <source>
        <dbReference type="RuleBase" id="RU004016"/>
    </source>
</evidence>
<sequence length="382" mass="40847">MLRSLLAICLLILAPAGAARAQDSAYTTDATHAVILDFETGQILFSKNGDEPMPPASMSKLMTVYMAFEAIRDGRLSLDDELPVSEEAWRRGGAATGGSTMFLEPNTRARVGDLLRGIIVQSGNDACIVIAEGLEGTESNFADAMTERAHQLGLTSANFENATGWPHPDHEISAADLARLAALIIEEFPELYEIYSETDFTYNGIRQFNRNPLLGVVEGADGLKTGHTEESGYGLVGSAERDGTRRVTVFNGMESGRARADEAERIMRAAFTEFEIVELVQAGEVLGQADVFMGTASVVDLRAGEALTVGVHRRERADLTAEIVFEGPLRAPVLEGDPVGQLVVTFPGGRTETVPVEAAESVPGKGMAGRAVSALVHLIRGN</sequence>
<dbReference type="GO" id="GO:0009002">
    <property type="term" value="F:serine-type D-Ala-D-Ala carboxypeptidase activity"/>
    <property type="evidence" value="ECO:0007669"/>
    <property type="project" value="UniProtKB-EC"/>
</dbReference>
<dbReference type="PANTHER" id="PTHR21581:SF6">
    <property type="entry name" value="TRAFFICKING PROTEIN PARTICLE COMPLEX SUBUNIT 12"/>
    <property type="match status" value="1"/>
</dbReference>
<evidence type="ECO:0000256" key="12">
    <source>
        <dbReference type="ARBA" id="ARBA00034000"/>
    </source>
</evidence>
<keyword evidence="11" id="KW-0961">Cell wall biogenesis/degradation</keyword>
<gene>
    <name evidence="18" type="ORF">E5162_04305</name>
</gene>
<dbReference type="EMBL" id="SRXV01000001">
    <property type="protein sequence ID" value="TGY94504.1"/>
    <property type="molecule type" value="Genomic_DNA"/>
</dbReference>
<dbReference type="PRINTS" id="PR00725">
    <property type="entry name" value="DADACBPTASE1"/>
</dbReference>
<keyword evidence="8" id="KW-0378">Hydrolase</keyword>
<feature type="active site" description="Acyl-ester intermediate" evidence="13">
    <location>
        <position position="57"/>
    </location>
</feature>
<dbReference type="GO" id="GO:0009252">
    <property type="term" value="P:peptidoglycan biosynthetic process"/>
    <property type="evidence" value="ECO:0007669"/>
    <property type="project" value="UniProtKB-UniPathway"/>
</dbReference>
<feature type="domain" description="Peptidase S11 D-Ala-D-Ala carboxypeptidase A C-terminal" evidence="17">
    <location>
        <begin position="274"/>
        <end position="364"/>
    </location>
</feature>
<evidence type="ECO:0000313" key="18">
    <source>
        <dbReference type="EMBL" id="TGY94504.1"/>
    </source>
</evidence>
<dbReference type="GO" id="GO:0006508">
    <property type="term" value="P:proteolysis"/>
    <property type="evidence" value="ECO:0007669"/>
    <property type="project" value="UniProtKB-KW"/>
</dbReference>
<keyword evidence="10" id="KW-0573">Peptidoglycan synthesis</keyword>
<evidence type="ECO:0000256" key="16">
    <source>
        <dbReference type="SAM" id="SignalP"/>
    </source>
</evidence>
<dbReference type="EC" id="3.4.16.4" evidence="4"/>
<dbReference type="Gene3D" id="2.60.410.10">
    <property type="entry name" value="D-Ala-D-Ala carboxypeptidase, C-terminal domain"/>
    <property type="match status" value="1"/>
</dbReference>
<keyword evidence="5 18" id="KW-0121">Carboxypeptidase</keyword>
<evidence type="ECO:0000256" key="7">
    <source>
        <dbReference type="ARBA" id="ARBA00022729"/>
    </source>
</evidence>
<reference evidence="18 19" key="1">
    <citation type="journal article" date="2013" name="Int. J. Syst. Evol. Microbiol.">
        <title>Marinicauda pacifica gen. nov., sp. nov., a prosthecate alphaproteobacterium of the family Hyphomonadaceae isolated from deep seawater.</title>
        <authorList>
            <person name="Zhang X.Y."/>
            <person name="Li G.W."/>
            <person name="Wang C.S."/>
            <person name="Zhang Y.J."/>
            <person name="Xu X.W."/>
            <person name="Li H."/>
            <person name="Liu A."/>
            <person name="Liu C."/>
            <person name="Xie B.B."/>
            <person name="Qin Q.L."/>
            <person name="Xu Z."/>
            <person name="Chen X.L."/>
            <person name="Zhou B.C."/>
            <person name="Zhang Y.Z."/>
        </authorList>
    </citation>
    <scope>NUCLEOTIDE SEQUENCE [LARGE SCALE GENOMIC DNA]</scope>
    <source>
        <strain evidence="18 19">P-1 km-3</strain>
    </source>
</reference>
<dbReference type="OrthoDB" id="9795979at2"/>
<evidence type="ECO:0000256" key="1">
    <source>
        <dbReference type="ARBA" id="ARBA00003217"/>
    </source>
</evidence>
<dbReference type="Pfam" id="PF07943">
    <property type="entry name" value="PBP5_C"/>
    <property type="match status" value="1"/>
</dbReference>
<evidence type="ECO:0000256" key="4">
    <source>
        <dbReference type="ARBA" id="ARBA00012448"/>
    </source>
</evidence>
<comment type="function">
    <text evidence="1">Removes C-terminal D-alanyl residues from sugar-peptide cell wall precursors.</text>
</comment>
<dbReference type="SUPFAM" id="SSF69189">
    <property type="entry name" value="Penicillin-binding protein associated domain"/>
    <property type="match status" value="1"/>
</dbReference>
<feature type="active site" description="Proton acceptor" evidence="13">
    <location>
        <position position="60"/>
    </location>
</feature>
<dbReference type="InterPro" id="IPR012338">
    <property type="entry name" value="Beta-lactam/transpept-like"/>
</dbReference>
<evidence type="ECO:0000256" key="13">
    <source>
        <dbReference type="PIRSR" id="PIRSR618044-1"/>
    </source>
</evidence>
<feature type="active site" evidence="13">
    <location>
        <position position="122"/>
    </location>
</feature>
<keyword evidence="19" id="KW-1185">Reference proteome</keyword>
<keyword evidence="7 16" id="KW-0732">Signal</keyword>
<evidence type="ECO:0000259" key="17">
    <source>
        <dbReference type="SMART" id="SM00936"/>
    </source>
</evidence>
<dbReference type="SMART" id="SM00936">
    <property type="entry name" value="PBP5_C"/>
    <property type="match status" value="1"/>
</dbReference>
<dbReference type="InterPro" id="IPR015956">
    <property type="entry name" value="Peniciliin-bd_prot_C_sf"/>
</dbReference>
<dbReference type="AlphaFoldDB" id="A0A4S2HEM1"/>
<dbReference type="InterPro" id="IPR037167">
    <property type="entry name" value="Peptidase_S11_C_sf"/>
</dbReference>
<evidence type="ECO:0000256" key="5">
    <source>
        <dbReference type="ARBA" id="ARBA00022645"/>
    </source>
</evidence>
<dbReference type="SUPFAM" id="SSF56601">
    <property type="entry name" value="beta-lactamase/transpeptidase-like"/>
    <property type="match status" value="1"/>
</dbReference>
<dbReference type="InterPro" id="IPR012907">
    <property type="entry name" value="Peptidase_S11_C"/>
</dbReference>
<dbReference type="InterPro" id="IPR018044">
    <property type="entry name" value="Peptidase_S11"/>
</dbReference>
<proteinExistence type="inferred from homology"/>
<comment type="similarity">
    <text evidence="3 15">Belongs to the peptidase S11 family.</text>
</comment>
<feature type="signal peptide" evidence="16">
    <location>
        <begin position="1"/>
        <end position="21"/>
    </location>
</feature>
<dbReference type="Proteomes" id="UP000305451">
    <property type="component" value="Unassembled WGS sequence"/>
</dbReference>
<dbReference type="PANTHER" id="PTHR21581">
    <property type="entry name" value="D-ALANYL-D-ALANINE CARBOXYPEPTIDASE"/>
    <property type="match status" value="1"/>
</dbReference>
<accession>A0A4S2HEM1</accession>
<organism evidence="18 19">
    <name type="scientific">Marinicauda pacifica</name>
    <dbReference type="NCBI Taxonomy" id="1133559"/>
    <lineage>
        <taxon>Bacteria</taxon>
        <taxon>Pseudomonadati</taxon>
        <taxon>Pseudomonadota</taxon>
        <taxon>Alphaproteobacteria</taxon>
        <taxon>Maricaulales</taxon>
        <taxon>Maricaulaceae</taxon>
        <taxon>Marinicauda</taxon>
    </lineage>
</organism>
<evidence type="ECO:0000256" key="2">
    <source>
        <dbReference type="ARBA" id="ARBA00004752"/>
    </source>
</evidence>
<evidence type="ECO:0000256" key="3">
    <source>
        <dbReference type="ARBA" id="ARBA00007164"/>
    </source>
</evidence>
<evidence type="ECO:0000256" key="8">
    <source>
        <dbReference type="ARBA" id="ARBA00022801"/>
    </source>
</evidence>
<keyword evidence="9" id="KW-0133">Cell shape</keyword>
<evidence type="ECO:0000256" key="11">
    <source>
        <dbReference type="ARBA" id="ARBA00023316"/>
    </source>
</evidence>
<evidence type="ECO:0000256" key="14">
    <source>
        <dbReference type="PIRSR" id="PIRSR618044-2"/>
    </source>
</evidence>
<comment type="pathway">
    <text evidence="2">Cell wall biogenesis; peptidoglycan biosynthesis.</text>
</comment>
<comment type="caution">
    <text evidence="18">The sequence shown here is derived from an EMBL/GenBank/DDBJ whole genome shotgun (WGS) entry which is preliminary data.</text>
</comment>
<comment type="catalytic activity">
    <reaction evidence="12">
        <text>Preferential cleavage: (Ac)2-L-Lys-D-Ala-|-D-Ala. Also transpeptidation of peptidyl-alanyl moieties that are N-acyl substituents of D-alanine.</text>
        <dbReference type="EC" id="3.4.16.4"/>
    </reaction>
</comment>
<dbReference type="RefSeq" id="WP_135943701.1">
    <property type="nucleotide sequence ID" value="NZ_BMEI01000001.1"/>
</dbReference>
<feature type="binding site" evidence="14">
    <location>
        <position position="224"/>
    </location>
    <ligand>
        <name>substrate</name>
    </ligand>
</feature>
<dbReference type="InterPro" id="IPR001967">
    <property type="entry name" value="Peptidase_S11_N"/>
</dbReference>
<dbReference type="GO" id="GO:0071555">
    <property type="term" value="P:cell wall organization"/>
    <property type="evidence" value="ECO:0007669"/>
    <property type="project" value="UniProtKB-KW"/>
</dbReference>
<name>A0A4S2HEM1_9PROT</name>
<keyword evidence="6" id="KW-0645">Protease</keyword>
<dbReference type="UniPathway" id="UPA00219"/>
<dbReference type="Pfam" id="PF00768">
    <property type="entry name" value="Peptidase_S11"/>
    <property type="match status" value="1"/>
</dbReference>
<dbReference type="Gene3D" id="3.40.710.10">
    <property type="entry name" value="DD-peptidase/beta-lactamase superfamily"/>
    <property type="match status" value="1"/>
</dbReference>